<organism evidence="3 4">
    <name type="scientific">Pelagicoccus enzymogenes</name>
    <dbReference type="NCBI Taxonomy" id="2773457"/>
    <lineage>
        <taxon>Bacteria</taxon>
        <taxon>Pseudomonadati</taxon>
        <taxon>Verrucomicrobiota</taxon>
        <taxon>Opitutia</taxon>
        <taxon>Puniceicoccales</taxon>
        <taxon>Pelagicoccaceae</taxon>
        <taxon>Pelagicoccus</taxon>
    </lineage>
</organism>
<comment type="caution">
    <text evidence="3">The sequence shown here is derived from an EMBL/GenBank/DDBJ whole genome shotgun (WGS) entry which is preliminary data.</text>
</comment>
<dbReference type="AlphaFoldDB" id="A0A927F977"/>
<feature type="chain" id="PRO_5036944146" evidence="1">
    <location>
        <begin position="17"/>
        <end position="173"/>
    </location>
</feature>
<sequence length="173" mass="20162">MKAALLLLALVPTVFPFLEVPFDATLLSYNHIQRIGGESVPDDDTPTGGKWVDDDYIILQYNTWTIPNCLETGLQLEVRFDNVPEDLTHLDLEVRYPRMQLPNGGSKERFRRREPMHVYDGSTTFYFGYYFDHEYEQGLGDWIFTLSHEGEEIYRAKFTVVDCDEKAETTREH</sequence>
<feature type="signal peptide" evidence="1">
    <location>
        <begin position="1"/>
        <end position="16"/>
    </location>
</feature>
<evidence type="ECO:0000259" key="2">
    <source>
        <dbReference type="Pfam" id="PF12975"/>
    </source>
</evidence>
<name>A0A927F977_9BACT</name>
<feature type="domain" description="DUF3859" evidence="2">
    <location>
        <begin position="66"/>
        <end position="160"/>
    </location>
</feature>
<evidence type="ECO:0000313" key="3">
    <source>
        <dbReference type="EMBL" id="MBD5780169.1"/>
    </source>
</evidence>
<gene>
    <name evidence="3" type="ORF">IEN85_11760</name>
</gene>
<dbReference type="RefSeq" id="WP_191617284.1">
    <property type="nucleotide sequence ID" value="NZ_JACYFG010000034.1"/>
</dbReference>
<reference evidence="3" key="1">
    <citation type="submission" date="2020-09" db="EMBL/GenBank/DDBJ databases">
        <title>Pelagicoccus enzymogenes sp. nov. with an EPS production, isolated from marine sediment.</title>
        <authorList>
            <person name="Feng X."/>
        </authorList>
    </citation>
    <scope>NUCLEOTIDE SEQUENCE</scope>
    <source>
        <strain evidence="3">NFK12</strain>
    </source>
</reference>
<dbReference type="Gene3D" id="2.60.40.2390">
    <property type="match status" value="1"/>
</dbReference>
<evidence type="ECO:0000313" key="4">
    <source>
        <dbReference type="Proteomes" id="UP000622317"/>
    </source>
</evidence>
<proteinExistence type="predicted"/>
<dbReference type="Proteomes" id="UP000622317">
    <property type="component" value="Unassembled WGS sequence"/>
</dbReference>
<dbReference type="EMBL" id="JACYFG010000034">
    <property type="protein sequence ID" value="MBD5780169.1"/>
    <property type="molecule type" value="Genomic_DNA"/>
</dbReference>
<dbReference type="InterPro" id="IPR024331">
    <property type="entry name" value="DUF3859"/>
</dbReference>
<keyword evidence="4" id="KW-1185">Reference proteome</keyword>
<keyword evidence="1" id="KW-0732">Signal</keyword>
<protein>
    <submittedName>
        <fullName evidence="3">DUF3859 domain-containing protein</fullName>
    </submittedName>
</protein>
<dbReference type="Pfam" id="PF12975">
    <property type="entry name" value="DUF3859"/>
    <property type="match status" value="1"/>
</dbReference>
<accession>A0A927F977</accession>
<evidence type="ECO:0000256" key="1">
    <source>
        <dbReference type="SAM" id="SignalP"/>
    </source>
</evidence>